<feature type="compositionally biased region" description="Low complexity" evidence="5">
    <location>
        <begin position="393"/>
        <end position="416"/>
    </location>
</feature>
<keyword evidence="3" id="KW-0547">Nucleotide-binding</keyword>
<reference evidence="7 8" key="1">
    <citation type="submission" date="2024-06" db="EMBL/GenBank/DDBJ databases">
        <authorList>
            <person name="Kraege A."/>
            <person name="Thomma B."/>
        </authorList>
    </citation>
    <scope>NUCLEOTIDE SEQUENCE [LARGE SCALE GENOMIC DNA]</scope>
</reference>
<dbReference type="Gene3D" id="3.40.50.300">
    <property type="entry name" value="P-loop containing nucleotide triphosphate hydrolases"/>
    <property type="match status" value="1"/>
</dbReference>
<name>A0ABP1FLM8_9CHLO</name>
<dbReference type="SUPFAM" id="SSF52540">
    <property type="entry name" value="P-loop containing nucleoside triphosphate hydrolases"/>
    <property type="match status" value="1"/>
</dbReference>
<dbReference type="Proteomes" id="UP001497392">
    <property type="component" value="Unassembled WGS sequence"/>
</dbReference>
<keyword evidence="4" id="KW-0342">GTP-binding</keyword>
<gene>
    <name evidence="7" type="primary">g722</name>
    <name evidence="7" type="ORF">VP750_LOCUS627</name>
</gene>
<dbReference type="EMBL" id="CAXHTA020000001">
    <property type="protein sequence ID" value="CAL5218968.1"/>
    <property type="molecule type" value="Genomic_DNA"/>
</dbReference>
<proteinExistence type="inferred from homology"/>
<dbReference type="PRINTS" id="PR00326">
    <property type="entry name" value="GTP1OBG"/>
</dbReference>
<dbReference type="SUPFAM" id="SSF116878">
    <property type="entry name" value="TrmE connector domain"/>
    <property type="match status" value="1"/>
</dbReference>
<dbReference type="Pfam" id="PF12631">
    <property type="entry name" value="MnmE_helical"/>
    <property type="match status" value="1"/>
</dbReference>
<dbReference type="NCBIfam" id="TIGR00231">
    <property type="entry name" value="small_GTP"/>
    <property type="match status" value="1"/>
</dbReference>
<feature type="compositionally biased region" description="Polar residues" evidence="5">
    <location>
        <begin position="357"/>
        <end position="375"/>
    </location>
</feature>
<evidence type="ECO:0000256" key="1">
    <source>
        <dbReference type="ARBA" id="ARBA00011043"/>
    </source>
</evidence>
<evidence type="ECO:0000256" key="2">
    <source>
        <dbReference type="ARBA" id="ARBA00022694"/>
    </source>
</evidence>
<evidence type="ECO:0000259" key="6">
    <source>
        <dbReference type="PROSITE" id="PS51709"/>
    </source>
</evidence>
<dbReference type="InterPro" id="IPR006073">
    <property type="entry name" value="GTP-bd"/>
</dbReference>
<organism evidence="7 8">
    <name type="scientific">Coccomyxa viridis</name>
    <dbReference type="NCBI Taxonomy" id="1274662"/>
    <lineage>
        <taxon>Eukaryota</taxon>
        <taxon>Viridiplantae</taxon>
        <taxon>Chlorophyta</taxon>
        <taxon>core chlorophytes</taxon>
        <taxon>Trebouxiophyceae</taxon>
        <taxon>Trebouxiophyceae incertae sedis</taxon>
        <taxon>Coccomyxaceae</taxon>
        <taxon>Coccomyxa</taxon>
    </lineage>
</organism>
<evidence type="ECO:0000256" key="5">
    <source>
        <dbReference type="SAM" id="MobiDB-lite"/>
    </source>
</evidence>
<dbReference type="PROSITE" id="PS51709">
    <property type="entry name" value="G_TRME"/>
    <property type="match status" value="1"/>
</dbReference>
<dbReference type="Gene3D" id="3.30.1360.120">
    <property type="entry name" value="Probable tRNA modification gtpase trme, domain 1"/>
    <property type="match status" value="1"/>
</dbReference>
<dbReference type="InterPro" id="IPR004520">
    <property type="entry name" value="GTPase_MnmE"/>
</dbReference>
<evidence type="ECO:0000256" key="4">
    <source>
        <dbReference type="ARBA" id="ARBA00023134"/>
    </source>
</evidence>
<keyword evidence="2" id="KW-0819">tRNA processing</keyword>
<comment type="caution">
    <text evidence="7">The sequence shown here is derived from an EMBL/GenBank/DDBJ whole genome shotgun (WGS) entry which is preliminary data.</text>
</comment>
<dbReference type="InterPro" id="IPR018948">
    <property type="entry name" value="GTP-bd_TrmE_N"/>
</dbReference>
<dbReference type="PANTHER" id="PTHR42714:SF2">
    <property type="entry name" value="TRNA MODIFICATION GTPASE GTPBP3, MITOCHONDRIAL"/>
    <property type="match status" value="1"/>
</dbReference>
<evidence type="ECO:0000313" key="8">
    <source>
        <dbReference type="Proteomes" id="UP001497392"/>
    </source>
</evidence>
<evidence type="ECO:0000313" key="7">
    <source>
        <dbReference type="EMBL" id="CAL5218968.1"/>
    </source>
</evidence>
<feature type="region of interest" description="Disordered" evidence="5">
    <location>
        <begin position="340"/>
        <end position="376"/>
    </location>
</feature>
<dbReference type="CDD" id="cd14858">
    <property type="entry name" value="TrmE_N"/>
    <property type="match status" value="1"/>
</dbReference>
<comment type="similarity">
    <text evidence="1">Belongs to the TRAFAC class TrmE-Era-EngA-EngB-Septin-like GTPase superfamily. TrmE GTPase family.</text>
</comment>
<dbReference type="InterPro" id="IPR025867">
    <property type="entry name" value="MnmE_helical"/>
</dbReference>
<dbReference type="Pfam" id="PF10396">
    <property type="entry name" value="TrmE_N"/>
    <property type="match status" value="1"/>
</dbReference>
<keyword evidence="8" id="KW-1185">Reference proteome</keyword>
<dbReference type="CDD" id="cd04164">
    <property type="entry name" value="trmE"/>
    <property type="match status" value="1"/>
</dbReference>
<accession>A0ABP1FLM8</accession>
<feature type="compositionally biased region" description="Polar residues" evidence="5">
    <location>
        <begin position="417"/>
        <end position="431"/>
    </location>
</feature>
<dbReference type="HAMAP" id="MF_00379">
    <property type="entry name" value="GTPase_MnmE"/>
    <property type="match status" value="1"/>
</dbReference>
<dbReference type="InterPro" id="IPR005225">
    <property type="entry name" value="Small_GTP-bd"/>
</dbReference>
<dbReference type="InterPro" id="IPR027417">
    <property type="entry name" value="P-loop_NTPase"/>
</dbReference>
<sequence length="543" mass="57442">MLVTRSWLSAPVLGGLGWPSSGSLDPEQAFTSINSPETGETLDRGIALRFPGPASFTGENVVELHTHGGPAVVRAVLEALQNQPGVRLAEPGEFTQRAFQAGKLDLTEVEGLADLLAAETEAQRIQALQQSTGALRKAMATWRSTLLRCLASSEAIIDFGEDEEISADVSLDVLKMAQQLRRHLQKHVTSSRRGELIRTGVKVAIVGRPNAGKSSLLNALAARDAAIVSSTPGTTRDTVEVAVDLAGQKVTLVDTAGLRESADEVERMGMERARSAMTSADIIAVVLDLQSEPELATTLQQQEQQRDSAGAHQQGLGAPDILMLLGKRLIEEVVGPGGVGSLHSEAAGEQNREPESSGGTSALEQQESDSAVSRPQHQRMLLVLNKSDLSPLSQQLQASSAPIDGGSGPDSSPMMSNGTFPTKTGTESSLRSSEEASGDMAGAVAISCRTGDGLDRLLAKLSQVVADITQSGDADGAIFTRLRHRQLIEECVEALLRFESIWEQPELAAEELRAAAHALGKVTGAIDTEDILDALFGEFCIGK</sequence>
<protein>
    <submittedName>
        <fullName evidence="7">G722 protein</fullName>
    </submittedName>
</protein>
<feature type="domain" description="TrmE-type G" evidence="6">
    <location>
        <begin position="200"/>
        <end position="466"/>
    </location>
</feature>
<dbReference type="PANTHER" id="PTHR42714">
    <property type="entry name" value="TRNA MODIFICATION GTPASE GTPBP3"/>
    <property type="match status" value="1"/>
</dbReference>
<evidence type="ECO:0000256" key="3">
    <source>
        <dbReference type="ARBA" id="ARBA00022741"/>
    </source>
</evidence>
<dbReference type="InterPro" id="IPR031168">
    <property type="entry name" value="G_TrmE"/>
</dbReference>
<dbReference type="NCBIfam" id="NF003661">
    <property type="entry name" value="PRK05291.1-3"/>
    <property type="match status" value="1"/>
</dbReference>
<dbReference type="Pfam" id="PF01926">
    <property type="entry name" value="MMR_HSR1"/>
    <property type="match status" value="1"/>
</dbReference>
<dbReference type="Gene3D" id="1.20.120.430">
    <property type="entry name" value="tRNA modification GTPase MnmE domain 2"/>
    <property type="match status" value="1"/>
</dbReference>
<dbReference type="InterPro" id="IPR027368">
    <property type="entry name" value="MnmE_dom2"/>
</dbReference>
<feature type="region of interest" description="Disordered" evidence="5">
    <location>
        <begin position="393"/>
        <end position="437"/>
    </location>
</feature>
<dbReference type="InterPro" id="IPR027266">
    <property type="entry name" value="TrmE/GcvT-like"/>
</dbReference>